<gene>
    <name evidence="6" type="ORF">FHX42_001686</name>
</gene>
<evidence type="ECO:0000313" key="6">
    <source>
        <dbReference type="EMBL" id="MBA8824339.1"/>
    </source>
</evidence>
<comment type="caution">
    <text evidence="6">The sequence shown here is derived from an EMBL/GenBank/DDBJ whole genome shotgun (WGS) entry which is preliminary data.</text>
</comment>
<feature type="compositionally biased region" description="Low complexity" evidence="4">
    <location>
        <begin position="1"/>
        <end position="20"/>
    </location>
</feature>
<dbReference type="Gene3D" id="1.10.10.10">
    <property type="entry name" value="Winged helix-like DNA-binding domain superfamily/Winged helix DNA-binding domain"/>
    <property type="match status" value="1"/>
</dbReference>
<dbReference type="SMART" id="SM00345">
    <property type="entry name" value="HTH_GNTR"/>
    <property type="match status" value="1"/>
</dbReference>
<dbReference type="SUPFAM" id="SSF46785">
    <property type="entry name" value="Winged helix' DNA-binding domain"/>
    <property type="match status" value="1"/>
</dbReference>
<dbReference type="InterPro" id="IPR050679">
    <property type="entry name" value="Bact_HTH_transcr_reg"/>
</dbReference>
<proteinExistence type="predicted"/>
<feature type="region of interest" description="Disordered" evidence="4">
    <location>
        <begin position="1"/>
        <end position="37"/>
    </location>
</feature>
<feature type="domain" description="HTH gntR-type" evidence="5">
    <location>
        <begin position="44"/>
        <end position="112"/>
    </location>
</feature>
<reference evidence="6 7" key="1">
    <citation type="submission" date="2020-07" db="EMBL/GenBank/DDBJ databases">
        <title>Sequencing the genomes of 1000 actinobacteria strains.</title>
        <authorList>
            <person name="Klenk H.-P."/>
        </authorList>
    </citation>
    <scope>NUCLEOTIDE SEQUENCE [LARGE SCALE GENOMIC DNA]</scope>
    <source>
        <strain evidence="6 7">DSM 45975</strain>
    </source>
</reference>
<dbReference type="GO" id="GO:0003677">
    <property type="term" value="F:DNA binding"/>
    <property type="evidence" value="ECO:0007669"/>
    <property type="project" value="UniProtKB-KW"/>
</dbReference>
<dbReference type="InterPro" id="IPR000524">
    <property type="entry name" value="Tscrpt_reg_HTH_GntR"/>
</dbReference>
<dbReference type="Gene3D" id="3.40.1410.10">
    <property type="entry name" value="Chorismate lyase-like"/>
    <property type="match status" value="1"/>
</dbReference>
<dbReference type="PANTHER" id="PTHR44846">
    <property type="entry name" value="MANNOSYL-D-GLYCERATE TRANSPORT/METABOLISM SYSTEM REPRESSOR MNGR-RELATED"/>
    <property type="match status" value="1"/>
</dbReference>
<dbReference type="PROSITE" id="PS50949">
    <property type="entry name" value="HTH_GNTR"/>
    <property type="match status" value="1"/>
</dbReference>
<dbReference type="InterPro" id="IPR036388">
    <property type="entry name" value="WH-like_DNA-bd_sf"/>
</dbReference>
<dbReference type="Proteomes" id="UP000569329">
    <property type="component" value="Unassembled WGS sequence"/>
</dbReference>
<dbReference type="InterPro" id="IPR028978">
    <property type="entry name" value="Chorismate_lyase_/UTRA_dom_sf"/>
</dbReference>
<organism evidence="6 7">
    <name type="scientific">Halosaccharopolyspora lacisalsi</name>
    <dbReference type="NCBI Taxonomy" id="1000566"/>
    <lineage>
        <taxon>Bacteria</taxon>
        <taxon>Bacillati</taxon>
        <taxon>Actinomycetota</taxon>
        <taxon>Actinomycetes</taxon>
        <taxon>Pseudonocardiales</taxon>
        <taxon>Pseudonocardiaceae</taxon>
        <taxon>Halosaccharopolyspora</taxon>
    </lineage>
</organism>
<evidence type="ECO:0000256" key="4">
    <source>
        <dbReference type="SAM" id="MobiDB-lite"/>
    </source>
</evidence>
<evidence type="ECO:0000256" key="1">
    <source>
        <dbReference type="ARBA" id="ARBA00023015"/>
    </source>
</evidence>
<dbReference type="CDD" id="cd07377">
    <property type="entry name" value="WHTH_GntR"/>
    <property type="match status" value="1"/>
</dbReference>
<evidence type="ECO:0000259" key="5">
    <source>
        <dbReference type="PROSITE" id="PS50949"/>
    </source>
</evidence>
<dbReference type="InterPro" id="IPR011663">
    <property type="entry name" value="UTRA"/>
</dbReference>
<sequence length="276" mass="29983">MASTQRSSSPGRSPRNRASGTSTRVPESSWDPADEITVDHSSPVPLYYQVASQIEAAIDSGDLPVGARLGNEIDLAGSLGLSRPTVRQAIGSLVDKGLVVRRRGAGTQVVFNRVKRSLELSSLFDDLAAVDQQPTTRVLVNEVRSATDEMAHRLGVAEGTELLFLERVRSARGEPIARMRNYLPVTLVQPSSAVLEERGLYQLLRSEGVRLHAAHQSIGARVAEQADSELLEEPVGAALLTMDRLTYDQAGTVVEYGSHVYRASRYSFDLSLRGES</sequence>
<evidence type="ECO:0000256" key="2">
    <source>
        <dbReference type="ARBA" id="ARBA00023125"/>
    </source>
</evidence>
<dbReference type="InterPro" id="IPR036390">
    <property type="entry name" value="WH_DNA-bd_sf"/>
</dbReference>
<evidence type="ECO:0000313" key="7">
    <source>
        <dbReference type="Proteomes" id="UP000569329"/>
    </source>
</evidence>
<keyword evidence="1" id="KW-0805">Transcription regulation</keyword>
<dbReference type="PRINTS" id="PR00035">
    <property type="entry name" value="HTHGNTR"/>
</dbReference>
<accession>A0A839DUB6</accession>
<dbReference type="PANTHER" id="PTHR44846:SF17">
    <property type="entry name" value="GNTR-FAMILY TRANSCRIPTIONAL REGULATOR"/>
    <property type="match status" value="1"/>
</dbReference>
<dbReference type="SUPFAM" id="SSF64288">
    <property type="entry name" value="Chorismate lyase-like"/>
    <property type="match status" value="1"/>
</dbReference>
<evidence type="ECO:0000256" key="3">
    <source>
        <dbReference type="ARBA" id="ARBA00023163"/>
    </source>
</evidence>
<dbReference type="Pfam" id="PF07702">
    <property type="entry name" value="UTRA"/>
    <property type="match status" value="1"/>
</dbReference>
<dbReference type="SMART" id="SM00866">
    <property type="entry name" value="UTRA"/>
    <property type="match status" value="1"/>
</dbReference>
<dbReference type="EMBL" id="JACGWZ010000002">
    <property type="protein sequence ID" value="MBA8824339.1"/>
    <property type="molecule type" value="Genomic_DNA"/>
</dbReference>
<dbReference type="Pfam" id="PF00392">
    <property type="entry name" value="GntR"/>
    <property type="match status" value="1"/>
</dbReference>
<protein>
    <submittedName>
        <fullName evidence="6">DNA-binding GntR family transcriptional regulator</fullName>
    </submittedName>
</protein>
<keyword evidence="3" id="KW-0804">Transcription</keyword>
<dbReference type="AlphaFoldDB" id="A0A839DUB6"/>
<name>A0A839DUB6_9PSEU</name>
<dbReference type="GO" id="GO:0003700">
    <property type="term" value="F:DNA-binding transcription factor activity"/>
    <property type="evidence" value="ECO:0007669"/>
    <property type="project" value="InterPro"/>
</dbReference>
<keyword evidence="2 6" id="KW-0238">DNA-binding</keyword>
<keyword evidence="7" id="KW-1185">Reference proteome</keyword>
<dbReference type="GO" id="GO:0045892">
    <property type="term" value="P:negative regulation of DNA-templated transcription"/>
    <property type="evidence" value="ECO:0007669"/>
    <property type="project" value="TreeGrafter"/>
</dbReference>